<dbReference type="AlphaFoldDB" id="A0A7C4QQE7"/>
<protein>
    <submittedName>
        <fullName evidence="2">Uncharacterized protein</fullName>
    </submittedName>
</protein>
<name>A0A7C4QQE7_9PLAN</name>
<reference evidence="2" key="1">
    <citation type="journal article" date="2020" name="mSystems">
        <title>Genome- and Community-Level Interaction Insights into Carbon Utilization and Element Cycling Functions of Hydrothermarchaeota in Hydrothermal Sediment.</title>
        <authorList>
            <person name="Zhou Z."/>
            <person name="Liu Y."/>
            <person name="Xu W."/>
            <person name="Pan J."/>
            <person name="Luo Z.H."/>
            <person name="Li M."/>
        </authorList>
    </citation>
    <scope>NUCLEOTIDE SEQUENCE [LARGE SCALE GENOMIC DNA]</scope>
    <source>
        <strain evidence="2">SpSt-508</strain>
    </source>
</reference>
<comment type="caution">
    <text evidence="2">The sequence shown here is derived from an EMBL/GenBank/DDBJ whole genome shotgun (WGS) entry which is preliminary data.</text>
</comment>
<dbReference type="EMBL" id="DSVQ01000015">
    <property type="protein sequence ID" value="HGT39745.1"/>
    <property type="molecule type" value="Genomic_DNA"/>
</dbReference>
<evidence type="ECO:0000313" key="2">
    <source>
        <dbReference type="EMBL" id="HGT39745.1"/>
    </source>
</evidence>
<keyword evidence="1" id="KW-0472">Membrane</keyword>
<keyword evidence="1" id="KW-0812">Transmembrane</keyword>
<keyword evidence="1" id="KW-1133">Transmembrane helix</keyword>
<feature type="transmembrane region" description="Helical" evidence="1">
    <location>
        <begin position="20"/>
        <end position="41"/>
    </location>
</feature>
<accession>A0A7C4QQE7</accession>
<proteinExistence type="predicted"/>
<gene>
    <name evidence="2" type="ORF">ENS64_10865</name>
</gene>
<organism evidence="2">
    <name type="scientific">Schlesneria paludicola</name>
    <dbReference type="NCBI Taxonomy" id="360056"/>
    <lineage>
        <taxon>Bacteria</taxon>
        <taxon>Pseudomonadati</taxon>
        <taxon>Planctomycetota</taxon>
        <taxon>Planctomycetia</taxon>
        <taxon>Planctomycetales</taxon>
        <taxon>Planctomycetaceae</taxon>
        <taxon>Schlesneria</taxon>
    </lineage>
</organism>
<evidence type="ECO:0000256" key="1">
    <source>
        <dbReference type="SAM" id="Phobius"/>
    </source>
</evidence>
<sequence>MTQSGPVLESAPAAREISGRSVVVGLFLLGAVATAVMYVYWDWHTRPFRPLTEAVGREFPHSLPKVEGGRRKRGPLILRVSLRVPFTPNAVSPDARRVVNRVVALARQHARLNDYEKLEVHLFEMRPEHEAVHYGFEFSARDVSTTNPFPAD</sequence>